<dbReference type="InterPro" id="IPR037171">
    <property type="entry name" value="NagB/RpiA_transferase-like"/>
</dbReference>
<organism evidence="6 7">
    <name type="scientific">Homoserinibacter gongjuensis</name>
    <dbReference type="NCBI Taxonomy" id="1162968"/>
    <lineage>
        <taxon>Bacteria</taxon>
        <taxon>Bacillati</taxon>
        <taxon>Actinomycetota</taxon>
        <taxon>Actinomycetes</taxon>
        <taxon>Micrococcales</taxon>
        <taxon>Microbacteriaceae</taxon>
        <taxon>Homoserinibacter</taxon>
    </lineage>
</organism>
<protein>
    <submittedName>
        <fullName evidence="6">Transcriptional regulator</fullName>
    </submittedName>
</protein>
<dbReference type="PANTHER" id="PTHR34294:SF1">
    <property type="entry name" value="TRANSCRIPTIONAL REGULATOR LSRR"/>
    <property type="match status" value="1"/>
</dbReference>
<feature type="domain" description="Sugar-binding" evidence="5">
    <location>
        <begin position="64"/>
        <end position="311"/>
    </location>
</feature>
<evidence type="ECO:0000313" key="7">
    <source>
        <dbReference type="Proteomes" id="UP001157069"/>
    </source>
</evidence>
<evidence type="ECO:0000256" key="1">
    <source>
        <dbReference type="ARBA" id="ARBA00010466"/>
    </source>
</evidence>
<keyword evidence="4" id="KW-0804">Transcription</keyword>
<dbReference type="Pfam" id="PF04198">
    <property type="entry name" value="Sugar-bind"/>
    <property type="match status" value="1"/>
</dbReference>
<gene>
    <name evidence="6" type="ORF">GCM10025869_04050</name>
</gene>
<evidence type="ECO:0000256" key="3">
    <source>
        <dbReference type="ARBA" id="ARBA00023125"/>
    </source>
</evidence>
<proteinExistence type="inferred from homology"/>
<accession>A0ABQ6JNM0</accession>
<evidence type="ECO:0000259" key="5">
    <source>
        <dbReference type="Pfam" id="PF04198"/>
    </source>
</evidence>
<dbReference type="EMBL" id="BSVA01000001">
    <property type="protein sequence ID" value="GMA89876.1"/>
    <property type="molecule type" value="Genomic_DNA"/>
</dbReference>
<sequence>MTIASDTDAMIEAILRRYYLDDVTKLDIAREFGISRFKVARLLEEAKRRGLVHIEIAPSAADPERSERLRRALGLRRAVVVADAVGREPDAVRRAVGRLSARVVTELAGRASVVGISSSLALIAMGEELESLGDCTVVQLTGVLSSEVTGIGPVELVRDVAAKSSGRSRVFYAPFVTPTAASARDLRQDPTIRWAMSAYPRLDVAVVTVGRWSAGASGLYDSLTARECEQLAHAGAIGEVCGIVVDGDGAPVTTPATERVLGISYDELRRVPEVVAVVYTGNRAPVIRALAAGKLITSIVTSTAVADEILADASA</sequence>
<dbReference type="Gene3D" id="3.40.50.1360">
    <property type="match status" value="1"/>
</dbReference>
<dbReference type="PANTHER" id="PTHR34294">
    <property type="entry name" value="TRANSCRIPTIONAL REGULATOR-RELATED"/>
    <property type="match status" value="1"/>
</dbReference>
<evidence type="ECO:0000256" key="4">
    <source>
        <dbReference type="ARBA" id="ARBA00023163"/>
    </source>
</evidence>
<comment type="similarity">
    <text evidence="1">Belongs to the SorC transcriptional regulatory family.</text>
</comment>
<dbReference type="Proteomes" id="UP001157069">
    <property type="component" value="Unassembled WGS sequence"/>
</dbReference>
<keyword evidence="3" id="KW-0238">DNA-binding</keyword>
<reference evidence="7" key="1">
    <citation type="journal article" date="2019" name="Int. J. Syst. Evol. Microbiol.">
        <title>The Global Catalogue of Microorganisms (GCM) 10K type strain sequencing project: providing services to taxonomists for standard genome sequencing and annotation.</title>
        <authorList>
            <consortium name="The Broad Institute Genomics Platform"/>
            <consortium name="The Broad Institute Genome Sequencing Center for Infectious Disease"/>
            <person name="Wu L."/>
            <person name="Ma J."/>
        </authorList>
    </citation>
    <scope>NUCLEOTIDE SEQUENCE [LARGE SCALE GENOMIC DNA]</scope>
    <source>
        <strain evidence="7">NBRC 108755</strain>
    </source>
</reference>
<keyword evidence="2" id="KW-0805">Transcription regulation</keyword>
<dbReference type="InterPro" id="IPR036388">
    <property type="entry name" value="WH-like_DNA-bd_sf"/>
</dbReference>
<dbReference type="InterPro" id="IPR051054">
    <property type="entry name" value="SorC_transcr_regulators"/>
</dbReference>
<dbReference type="Gene3D" id="1.10.10.10">
    <property type="entry name" value="Winged helix-like DNA-binding domain superfamily/Winged helix DNA-binding domain"/>
    <property type="match status" value="1"/>
</dbReference>
<dbReference type="InterPro" id="IPR007324">
    <property type="entry name" value="Sugar-bd_dom_put"/>
</dbReference>
<comment type="caution">
    <text evidence="6">The sequence shown here is derived from an EMBL/GenBank/DDBJ whole genome shotgun (WGS) entry which is preliminary data.</text>
</comment>
<keyword evidence="7" id="KW-1185">Reference proteome</keyword>
<name>A0ABQ6JNM0_9MICO</name>
<evidence type="ECO:0000256" key="2">
    <source>
        <dbReference type="ARBA" id="ARBA00023015"/>
    </source>
</evidence>
<evidence type="ECO:0000313" key="6">
    <source>
        <dbReference type="EMBL" id="GMA89876.1"/>
    </source>
</evidence>
<dbReference type="RefSeq" id="WP_284297349.1">
    <property type="nucleotide sequence ID" value="NZ_BSVA01000001.1"/>
</dbReference>
<dbReference type="SUPFAM" id="SSF100950">
    <property type="entry name" value="NagB/RpiA/CoA transferase-like"/>
    <property type="match status" value="1"/>
</dbReference>